<dbReference type="eggNOG" id="COG2234">
    <property type="taxonomic scope" value="Bacteria"/>
</dbReference>
<dbReference type="GO" id="GO:0008235">
    <property type="term" value="F:metalloexopeptidase activity"/>
    <property type="evidence" value="ECO:0007669"/>
    <property type="project" value="InterPro"/>
</dbReference>
<keyword evidence="4" id="KW-0645">Protease</keyword>
<feature type="signal peptide" evidence="2">
    <location>
        <begin position="1"/>
        <end position="19"/>
    </location>
</feature>
<feature type="chain" id="PRO_5003613355" evidence="2">
    <location>
        <begin position="20"/>
        <end position="463"/>
    </location>
</feature>
<dbReference type="GO" id="GO:0006508">
    <property type="term" value="P:proteolysis"/>
    <property type="evidence" value="ECO:0007669"/>
    <property type="project" value="InterPro"/>
</dbReference>
<dbReference type="Proteomes" id="UP000007590">
    <property type="component" value="Chromosome"/>
</dbReference>
<dbReference type="STRING" id="929556.Solca_3546"/>
<dbReference type="PANTHER" id="PTHR12147:SF26">
    <property type="entry name" value="PEPTIDASE M28 DOMAIN-CONTAINING PROTEIN"/>
    <property type="match status" value="1"/>
</dbReference>
<evidence type="ECO:0000313" key="4">
    <source>
        <dbReference type="EMBL" id="AFD08550.1"/>
    </source>
</evidence>
<feature type="compositionally biased region" description="Polar residues" evidence="1">
    <location>
        <begin position="451"/>
        <end position="463"/>
    </location>
</feature>
<name>H8KSJ9_SOLCM</name>
<dbReference type="EMBL" id="CP003349">
    <property type="protein sequence ID" value="AFD08550.1"/>
    <property type="molecule type" value="Genomic_DNA"/>
</dbReference>
<sequence length="463" mass="51619">MKRIFFVLVAVFVVNLSYAQKVDTAYKKITNKINIQENEVRRIISTLAADSMLGRGLYNHGAMKAADFIEGEYKKIGLETWNVAAVKGYRQGLSAVRLKSLDGTVKIGDSVIDSRNVIFVSDKSEFTWSDTSAKKPLVVHIGPKDDILSRLKIVEATKDDAIILIDVALRQFFGAYRSKFRRDRFETDSATLSKSSYVFILTDKTTLPKYNIHLKTNIEYVPLYNMIGVIPGKSKKNEYVIYSAHYDNLGVIGVNKGDSIANGADENASGVTAVLALAKYFKEKNDNERTLLFVNYGAETVSSLSSKYFAKHIDGNSVVAVVNLDAIGKESKFGPRSTFITGFDKSNLGEHFAEKANQIKFKFKADPYKDKGLFYQAANTPLGMMGVPSHTFSTIQIDIDRYFNSVRDDMNTIELENMVEIIKAVAFVSDDLIKGVFTPSKISNYKDDPSSPRNIKRAQNSGH</sequence>
<reference evidence="4" key="1">
    <citation type="submission" date="2012-02" db="EMBL/GenBank/DDBJ databases">
        <title>The complete genome of Solitalea canadensis DSM 3403.</title>
        <authorList>
            <consortium name="US DOE Joint Genome Institute (JGI-PGF)"/>
            <person name="Lucas S."/>
            <person name="Copeland A."/>
            <person name="Lapidus A."/>
            <person name="Glavina del Rio T."/>
            <person name="Dalin E."/>
            <person name="Tice H."/>
            <person name="Bruce D."/>
            <person name="Goodwin L."/>
            <person name="Pitluck S."/>
            <person name="Peters L."/>
            <person name="Ovchinnikova G."/>
            <person name="Lu M."/>
            <person name="Kyrpides N."/>
            <person name="Mavromatis K."/>
            <person name="Ivanova N."/>
            <person name="Brettin T."/>
            <person name="Detter J.C."/>
            <person name="Han C."/>
            <person name="Larimer F."/>
            <person name="Land M."/>
            <person name="Hauser L."/>
            <person name="Markowitz V."/>
            <person name="Cheng J.-F."/>
            <person name="Hugenholtz P."/>
            <person name="Woyke T."/>
            <person name="Wu D."/>
            <person name="Spring S."/>
            <person name="Schroeder M."/>
            <person name="Kopitz M."/>
            <person name="Brambilla E."/>
            <person name="Klenk H.-P."/>
            <person name="Eisen J.A."/>
        </authorList>
    </citation>
    <scope>NUCLEOTIDE SEQUENCE</scope>
    <source>
        <strain evidence="4">DSM 3403</strain>
    </source>
</reference>
<protein>
    <submittedName>
        <fullName evidence="4">Putative aminopeptidase</fullName>
    </submittedName>
</protein>
<dbReference type="HOGENOM" id="CLU_019932_0_2_10"/>
<gene>
    <name evidence="4" type="ordered locus">Solca_3546</name>
</gene>
<keyword evidence="2" id="KW-0732">Signal</keyword>
<keyword evidence="5" id="KW-1185">Reference proteome</keyword>
<dbReference type="AlphaFoldDB" id="H8KSJ9"/>
<feature type="region of interest" description="Disordered" evidence="1">
    <location>
        <begin position="443"/>
        <end position="463"/>
    </location>
</feature>
<dbReference type="PANTHER" id="PTHR12147">
    <property type="entry name" value="METALLOPEPTIDASE M28 FAMILY MEMBER"/>
    <property type="match status" value="1"/>
</dbReference>
<keyword evidence="4" id="KW-0378">Hydrolase</keyword>
<feature type="domain" description="Peptidase M28" evidence="3">
    <location>
        <begin position="225"/>
        <end position="426"/>
    </location>
</feature>
<dbReference type="InterPro" id="IPR045175">
    <property type="entry name" value="M28_fam"/>
</dbReference>
<dbReference type="RefSeq" id="WP_014681773.1">
    <property type="nucleotide sequence ID" value="NC_017770.1"/>
</dbReference>
<dbReference type="InterPro" id="IPR007484">
    <property type="entry name" value="Peptidase_M28"/>
</dbReference>
<dbReference type="KEGG" id="scn:Solca_3546"/>
<accession>H8KSJ9</accession>
<dbReference type="GO" id="GO:0004177">
    <property type="term" value="F:aminopeptidase activity"/>
    <property type="evidence" value="ECO:0007669"/>
    <property type="project" value="UniProtKB-KW"/>
</dbReference>
<evidence type="ECO:0000313" key="5">
    <source>
        <dbReference type="Proteomes" id="UP000007590"/>
    </source>
</evidence>
<organism evidence="4 5">
    <name type="scientific">Solitalea canadensis (strain ATCC 29591 / DSM 3403 / JCM 21819 / LMG 8368 / NBRC 15130 / NCIMB 12057 / USAM 9D)</name>
    <name type="common">Flexibacter canadensis</name>
    <dbReference type="NCBI Taxonomy" id="929556"/>
    <lineage>
        <taxon>Bacteria</taxon>
        <taxon>Pseudomonadati</taxon>
        <taxon>Bacteroidota</taxon>
        <taxon>Sphingobacteriia</taxon>
        <taxon>Sphingobacteriales</taxon>
        <taxon>Sphingobacteriaceae</taxon>
        <taxon>Solitalea</taxon>
    </lineage>
</organism>
<evidence type="ECO:0000256" key="1">
    <source>
        <dbReference type="SAM" id="MobiDB-lite"/>
    </source>
</evidence>
<evidence type="ECO:0000256" key="2">
    <source>
        <dbReference type="SAM" id="SignalP"/>
    </source>
</evidence>
<dbReference type="OrthoDB" id="9764939at2"/>
<keyword evidence="4" id="KW-0031">Aminopeptidase</keyword>
<evidence type="ECO:0000259" key="3">
    <source>
        <dbReference type="Pfam" id="PF04389"/>
    </source>
</evidence>
<dbReference type="SUPFAM" id="SSF53187">
    <property type="entry name" value="Zn-dependent exopeptidases"/>
    <property type="match status" value="1"/>
</dbReference>
<dbReference type="Gene3D" id="3.40.630.10">
    <property type="entry name" value="Zn peptidases"/>
    <property type="match status" value="1"/>
</dbReference>
<proteinExistence type="predicted"/>
<dbReference type="Pfam" id="PF04389">
    <property type="entry name" value="Peptidase_M28"/>
    <property type="match status" value="1"/>
</dbReference>